<organism evidence="3 4">
    <name type="scientific">Apiospora rasikravindrae</name>
    <dbReference type="NCBI Taxonomy" id="990691"/>
    <lineage>
        <taxon>Eukaryota</taxon>
        <taxon>Fungi</taxon>
        <taxon>Dikarya</taxon>
        <taxon>Ascomycota</taxon>
        <taxon>Pezizomycotina</taxon>
        <taxon>Sordariomycetes</taxon>
        <taxon>Xylariomycetidae</taxon>
        <taxon>Amphisphaeriales</taxon>
        <taxon>Apiosporaceae</taxon>
        <taxon>Apiospora</taxon>
    </lineage>
</organism>
<dbReference type="PANTHER" id="PTHR40619:SF3">
    <property type="entry name" value="FUNGAL STAND N-TERMINAL GOODBYE DOMAIN-CONTAINING PROTEIN"/>
    <property type="match status" value="1"/>
</dbReference>
<keyword evidence="4" id="KW-1185">Reference proteome</keyword>
<evidence type="ECO:0000313" key="3">
    <source>
        <dbReference type="EMBL" id="KAK8034125.1"/>
    </source>
</evidence>
<name>A0ABR1SII0_9PEZI</name>
<feature type="domain" description="Nephrocystin 3-like N-terminal" evidence="2">
    <location>
        <begin position="441"/>
        <end position="617"/>
    </location>
</feature>
<comment type="caution">
    <text evidence="3">The sequence shown here is derived from an EMBL/GenBank/DDBJ whole genome shotgun (WGS) entry which is preliminary data.</text>
</comment>
<protein>
    <recommendedName>
        <fullName evidence="2">Nephrocystin 3-like N-terminal domain-containing protein</fullName>
    </recommendedName>
</protein>
<dbReference type="Proteomes" id="UP001444661">
    <property type="component" value="Unassembled WGS sequence"/>
</dbReference>
<accession>A0ABR1SII0</accession>
<dbReference type="Pfam" id="PF24883">
    <property type="entry name" value="NPHP3_N"/>
    <property type="match status" value="1"/>
</dbReference>
<dbReference type="EMBL" id="JAQQWK010000009">
    <property type="protein sequence ID" value="KAK8034125.1"/>
    <property type="molecule type" value="Genomic_DNA"/>
</dbReference>
<dbReference type="InterPro" id="IPR056884">
    <property type="entry name" value="NPHP3-like_N"/>
</dbReference>
<evidence type="ECO:0000256" key="1">
    <source>
        <dbReference type="ARBA" id="ARBA00022737"/>
    </source>
</evidence>
<gene>
    <name evidence="3" type="ORF">PG993_009120</name>
</gene>
<keyword evidence="1" id="KW-0677">Repeat</keyword>
<evidence type="ECO:0000259" key="2">
    <source>
        <dbReference type="Pfam" id="PF24883"/>
    </source>
</evidence>
<sequence>MASRLATTGQRPPGNGGDVDVGILESWFKGEGSSVHGAYGVETYYSAEKSRFIPGAEPPVLILKKFLVSFGQFQVSNSLNTTLNDRLSEVPPPTVDLLNCSWDVVLGQLETAKSESPKSSKRPSQRADRFAANVATYIEPWLELVPDEYGLGVVRGGLTLLFANRDKIIQTFESIPQMIRTMDTACKVFGRDKDENILDIAKSFYDQLCRDIPVLVQILNGKRKGLVRAFNRIAGCTPETEEIDDVLKRTSKTCSDLEDTVKRIKWKLDAKTQAEIQAIRSRLEDTNMGIAHISGQVGELASRQDIEQFTRNSNRDMAQFANELGSQMIKAMRQELRHEVQSIVKDQSALDPSALEFAAKAKTMVLRMAQENSVLREHVAAQRRQIESSQPRLPSPLPTPALSDLGLMQTLDVDPRSWTDDLASVLKQASRMDTDSKARARWLMKTPSFQNWVGVPCSSLLLAVGALRPERVSPLSVLASTIVLGLLELPDTLVLHFFCGMHLDADAEDQLSGPSGMLRSLIAQLVMAYKAPLPNLGAIGSPEFIYDVYNRRLDALCEVFRLLVAHVPEGVNLFVLIDGVSWYEKSDWLFDLKFILGLFKVLSEPARIPRFKVLLTSPSRTSEVQNLVDLNSEYVSLAPGNMDYRPLVSYSLVQSMFNRD</sequence>
<reference evidence="3 4" key="1">
    <citation type="submission" date="2023-01" db="EMBL/GenBank/DDBJ databases">
        <title>Analysis of 21 Apiospora genomes using comparative genomics revels a genus with tremendous synthesis potential of carbohydrate active enzymes and secondary metabolites.</title>
        <authorList>
            <person name="Sorensen T."/>
        </authorList>
    </citation>
    <scope>NUCLEOTIDE SEQUENCE [LARGE SCALE GENOMIC DNA]</scope>
    <source>
        <strain evidence="3 4">CBS 33761</strain>
    </source>
</reference>
<dbReference type="PANTHER" id="PTHR40619">
    <property type="entry name" value="FUNGAL STAND N-TERMINAL GOODBYE DOMAIN-CONTAINING PROTEIN"/>
    <property type="match status" value="1"/>
</dbReference>
<proteinExistence type="predicted"/>
<evidence type="ECO:0000313" key="4">
    <source>
        <dbReference type="Proteomes" id="UP001444661"/>
    </source>
</evidence>